<feature type="compositionally biased region" description="Basic and acidic residues" evidence="1">
    <location>
        <begin position="42"/>
        <end position="51"/>
    </location>
</feature>
<evidence type="ECO:0000256" key="1">
    <source>
        <dbReference type="SAM" id="MobiDB-lite"/>
    </source>
</evidence>
<dbReference type="AlphaFoldDB" id="A0A0K1EG40"/>
<evidence type="ECO:0000256" key="2">
    <source>
        <dbReference type="SAM" id="SignalP"/>
    </source>
</evidence>
<dbReference type="STRING" id="52.CMC5_039910"/>
<accession>A0A0K1EG40</accession>
<protein>
    <submittedName>
        <fullName evidence="3">Uncharacterized protein</fullName>
    </submittedName>
</protein>
<dbReference type="PROSITE" id="PS51257">
    <property type="entry name" value="PROKAR_LIPOPROTEIN"/>
    <property type="match status" value="1"/>
</dbReference>
<keyword evidence="2" id="KW-0732">Signal</keyword>
<keyword evidence="4" id="KW-1185">Reference proteome</keyword>
<proteinExistence type="predicted"/>
<reference evidence="3 4" key="1">
    <citation type="submission" date="2015-07" db="EMBL/GenBank/DDBJ databases">
        <title>Genome analysis of myxobacterium Chondromyces crocatus Cm c5 reveals a high potential for natural compound synthesis and the genetic basis for the loss of fruiting body formation.</title>
        <authorList>
            <person name="Zaburannyi N."/>
            <person name="Bunk B."/>
            <person name="Maier J."/>
            <person name="Overmann J."/>
            <person name="Mueller R."/>
        </authorList>
    </citation>
    <scope>NUCLEOTIDE SEQUENCE [LARGE SCALE GENOMIC DNA]</scope>
    <source>
        <strain evidence="3 4">Cm c5</strain>
    </source>
</reference>
<dbReference type="EMBL" id="CP012159">
    <property type="protein sequence ID" value="AKT39840.1"/>
    <property type="molecule type" value="Genomic_DNA"/>
</dbReference>
<evidence type="ECO:0000313" key="4">
    <source>
        <dbReference type="Proteomes" id="UP000067626"/>
    </source>
</evidence>
<feature type="signal peptide" evidence="2">
    <location>
        <begin position="1"/>
        <end position="24"/>
    </location>
</feature>
<dbReference type="RefSeq" id="WP_050431850.1">
    <property type="nucleotide sequence ID" value="NZ_CP012159.1"/>
</dbReference>
<feature type="chain" id="PRO_5005459392" evidence="2">
    <location>
        <begin position="25"/>
        <end position="213"/>
    </location>
</feature>
<dbReference type="KEGG" id="ccro:CMC5_039910"/>
<organism evidence="3 4">
    <name type="scientific">Chondromyces crocatus</name>
    <dbReference type="NCBI Taxonomy" id="52"/>
    <lineage>
        <taxon>Bacteria</taxon>
        <taxon>Pseudomonadati</taxon>
        <taxon>Myxococcota</taxon>
        <taxon>Polyangia</taxon>
        <taxon>Polyangiales</taxon>
        <taxon>Polyangiaceae</taxon>
        <taxon>Chondromyces</taxon>
    </lineage>
</organism>
<gene>
    <name evidence="3" type="ORF">CMC5_039910</name>
</gene>
<feature type="region of interest" description="Disordered" evidence="1">
    <location>
        <begin position="19"/>
        <end position="51"/>
    </location>
</feature>
<sequence>MELRTWTFLVLSAAALSSACSSTPAPESPSQDIPEPVQETPDPPKPKPCEALEEKCESGADTRAKIAKSSHVIHPINGWTYAQGADATVSQHSADGAALAIAEVETGTDAKQEPAKRDEAVEELAKQIGVTVPKKKVTWKKPLEEKAVGDLKIGLWQIDGAARGDKKGPLLIFAGPTGEGKVLLGIGFVPEDDSTGSDASILESIDSIAVAGK</sequence>
<evidence type="ECO:0000313" key="3">
    <source>
        <dbReference type="EMBL" id="AKT39840.1"/>
    </source>
</evidence>
<dbReference type="Proteomes" id="UP000067626">
    <property type="component" value="Chromosome"/>
</dbReference>
<name>A0A0K1EG40_CHOCO</name>
<dbReference type="OrthoDB" id="5514183at2"/>